<dbReference type="Gene3D" id="3.40.50.10070">
    <property type="entry name" value="TolB, N-terminal domain"/>
    <property type="match status" value="1"/>
</dbReference>
<feature type="transmembrane region" description="Helical" evidence="3">
    <location>
        <begin position="20"/>
        <end position="38"/>
    </location>
</feature>
<proteinExistence type="predicted"/>
<keyword evidence="3" id="KW-0812">Transmembrane</keyword>
<reference evidence="4" key="1">
    <citation type="submission" date="2018-05" db="EMBL/GenBank/DDBJ databases">
        <authorList>
            <person name="Lanie J.A."/>
            <person name="Ng W.-L."/>
            <person name="Kazmierczak K.M."/>
            <person name="Andrzejewski T.M."/>
            <person name="Davidsen T.M."/>
            <person name="Wayne K.J."/>
            <person name="Tettelin H."/>
            <person name="Glass J.I."/>
            <person name="Rusch D."/>
            <person name="Podicherti R."/>
            <person name="Tsui H.-C.T."/>
            <person name="Winkler M.E."/>
        </authorList>
    </citation>
    <scope>NUCLEOTIDE SEQUENCE</scope>
</reference>
<dbReference type="SMART" id="SM00028">
    <property type="entry name" value="TPR"/>
    <property type="match status" value="4"/>
</dbReference>
<gene>
    <name evidence="4" type="ORF">METZ01_LOCUS109387</name>
</gene>
<protein>
    <submittedName>
        <fullName evidence="4">Uncharacterized protein</fullName>
    </submittedName>
</protein>
<keyword evidence="3" id="KW-1133">Transmembrane helix</keyword>
<dbReference type="Gene3D" id="1.25.40.10">
    <property type="entry name" value="Tetratricopeptide repeat domain"/>
    <property type="match status" value="2"/>
</dbReference>
<dbReference type="EMBL" id="UINC01013028">
    <property type="protein sequence ID" value="SVA56533.1"/>
    <property type="molecule type" value="Genomic_DNA"/>
</dbReference>
<evidence type="ECO:0000313" key="4">
    <source>
        <dbReference type="EMBL" id="SVA56533.1"/>
    </source>
</evidence>
<dbReference type="InterPro" id="IPR011990">
    <property type="entry name" value="TPR-like_helical_dom_sf"/>
</dbReference>
<dbReference type="PANTHER" id="PTHR44227">
    <property type="match status" value="1"/>
</dbReference>
<evidence type="ECO:0000256" key="1">
    <source>
        <dbReference type="ARBA" id="ARBA00022737"/>
    </source>
</evidence>
<dbReference type="PANTHER" id="PTHR44227:SF3">
    <property type="entry name" value="PROTEIN O-MANNOSYL-TRANSFERASE TMTC4"/>
    <property type="match status" value="1"/>
</dbReference>
<dbReference type="PROSITE" id="PS50005">
    <property type="entry name" value="TPR"/>
    <property type="match status" value="1"/>
</dbReference>
<dbReference type="InterPro" id="IPR052346">
    <property type="entry name" value="O-mannosyl-transferase_TMTC"/>
</dbReference>
<sequence length="541" mass="61886">MSNLFKELKRRKVYKTFGAYAAIAFVIMQVVEIVFPMFEIPLWAGRFVIILLILGFPIAIILSWIFERSPKGIIREKKQVNAKLDSKLFIAVLPFVDLSPNKDKDYFCEGISEELINQLSRVKGLQLVSRTSSFKFKDGNIDIKEIGSLLNVKLIVEGSIQFANDAVRIAARLTSVETGYQLWMERYDRKLDNIFEIQDEIASSISRTLKLEILGEKRTSANRHSSDLDAFQEYLKGRYFWNKRNKGRLQEGITHFQNAISKDNEYALAYSGLADSYAVQGWYNYIEPSTAYNHAKEYALKSIENESAIAEGYVSLGYINHHYDWDWTLADKNFNKGLQLNPGYSVGHHWYAIFLASRSDFSKAERSISTAKELDPLSMVIKTAEGWINHMSADYNKAVIKLEKAIKEEPDFPWSYYVLAQAYEEMGNHDLALKNYKHAFEISNETPFYLAGLGHIYGLTDNNENAQNILDQLKALREKTFISSIDLALAGMGVKADNQTLDLIMLGIEERVSALPYITVDPRFANYINDEIINCIETRKM</sequence>
<keyword evidence="1" id="KW-0677">Repeat</keyword>
<dbReference type="InterPro" id="IPR019734">
    <property type="entry name" value="TPR_rpt"/>
</dbReference>
<accession>A0A381WX63</accession>
<keyword evidence="3" id="KW-0472">Membrane</keyword>
<feature type="transmembrane region" description="Helical" evidence="3">
    <location>
        <begin position="44"/>
        <end position="66"/>
    </location>
</feature>
<evidence type="ECO:0000256" key="2">
    <source>
        <dbReference type="ARBA" id="ARBA00022803"/>
    </source>
</evidence>
<evidence type="ECO:0000256" key="3">
    <source>
        <dbReference type="SAM" id="Phobius"/>
    </source>
</evidence>
<keyword evidence="2" id="KW-0802">TPR repeat</keyword>
<dbReference type="Pfam" id="PF13431">
    <property type="entry name" value="TPR_17"/>
    <property type="match status" value="1"/>
</dbReference>
<dbReference type="SUPFAM" id="SSF81901">
    <property type="entry name" value="HCP-like"/>
    <property type="match status" value="1"/>
</dbReference>
<dbReference type="AlphaFoldDB" id="A0A381WX63"/>
<name>A0A381WX63_9ZZZZ</name>
<organism evidence="4">
    <name type="scientific">marine metagenome</name>
    <dbReference type="NCBI Taxonomy" id="408172"/>
    <lineage>
        <taxon>unclassified sequences</taxon>
        <taxon>metagenomes</taxon>
        <taxon>ecological metagenomes</taxon>
    </lineage>
</organism>